<dbReference type="EMBL" id="BTSX01000005">
    <property type="protein sequence ID" value="GMT01891.1"/>
    <property type="molecule type" value="Genomic_DNA"/>
</dbReference>
<proteinExistence type="predicted"/>
<accession>A0AAV5U4T2</accession>
<organism evidence="2 3">
    <name type="scientific">Pristionchus entomophagus</name>
    <dbReference type="NCBI Taxonomy" id="358040"/>
    <lineage>
        <taxon>Eukaryota</taxon>
        <taxon>Metazoa</taxon>
        <taxon>Ecdysozoa</taxon>
        <taxon>Nematoda</taxon>
        <taxon>Chromadorea</taxon>
        <taxon>Rhabditida</taxon>
        <taxon>Rhabditina</taxon>
        <taxon>Diplogasteromorpha</taxon>
        <taxon>Diplogasteroidea</taxon>
        <taxon>Neodiplogasteridae</taxon>
        <taxon>Pristionchus</taxon>
    </lineage>
</organism>
<gene>
    <name evidence="2" type="ORF">PENTCL1PPCAC_24065</name>
</gene>
<feature type="region of interest" description="Disordered" evidence="1">
    <location>
        <begin position="1"/>
        <end position="24"/>
    </location>
</feature>
<evidence type="ECO:0000313" key="3">
    <source>
        <dbReference type="Proteomes" id="UP001432027"/>
    </source>
</evidence>
<evidence type="ECO:0000256" key="1">
    <source>
        <dbReference type="SAM" id="MobiDB-lite"/>
    </source>
</evidence>
<keyword evidence="3" id="KW-1185">Reference proteome</keyword>
<protein>
    <recommendedName>
        <fullName evidence="4">RING-type domain-containing protein</fullName>
    </recommendedName>
</protein>
<comment type="caution">
    <text evidence="2">The sequence shown here is derived from an EMBL/GenBank/DDBJ whole genome shotgun (WGS) entry which is preliminary data.</text>
</comment>
<dbReference type="AlphaFoldDB" id="A0AAV5U4T2"/>
<feature type="non-terminal residue" evidence="2">
    <location>
        <position position="1"/>
    </location>
</feature>
<feature type="compositionally biased region" description="Basic and acidic residues" evidence="1">
    <location>
        <begin position="9"/>
        <end position="24"/>
    </location>
</feature>
<feature type="non-terminal residue" evidence="2">
    <location>
        <position position="268"/>
    </location>
</feature>
<dbReference type="Proteomes" id="UP001432027">
    <property type="component" value="Unassembled WGS sequence"/>
</dbReference>
<reference evidence="2" key="1">
    <citation type="submission" date="2023-10" db="EMBL/GenBank/DDBJ databases">
        <title>Genome assembly of Pristionchus species.</title>
        <authorList>
            <person name="Yoshida K."/>
            <person name="Sommer R.J."/>
        </authorList>
    </citation>
    <scope>NUCLEOTIDE SEQUENCE</scope>
    <source>
        <strain evidence="2">RS0144</strain>
    </source>
</reference>
<evidence type="ECO:0000313" key="2">
    <source>
        <dbReference type="EMBL" id="GMT01891.1"/>
    </source>
</evidence>
<evidence type="ECO:0008006" key="4">
    <source>
        <dbReference type="Google" id="ProtNLM"/>
    </source>
</evidence>
<name>A0AAV5U4T2_9BILA</name>
<sequence>RSWLKKAGNRNDIHTPDSSSRMEEFTPHQLQTYWTVKELFPHVSGDAIRANVDQGTERLAEMILAGALPTGDEFLHDSDARVVGGETTKQPSGGFWSTLAGSITRFAQAFLPREPEHAEPALTDEERSRLERVLDVVDEEMLERASASLPHASLSWILLNIDFGLEYLLANRDLAPSRGTPRRDRRGVSHLVTSRLSSRRRFECAVCYGHYDASLAVSCASSITVGGAGRKATASHSFCADCVRGHAGAAVEQNVIVPSGIGLKCMQP</sequence>